<dbReference type="GO" id="GO:0000981">
    <property type="term" value="F:DNA-binding transcription factor activity, RNA polymerase II-specific"/>
    <property type="evidence" value="ECO:0007669"/>
    <property type="project" value="TreeGrafter"/>
</dbReference>
<evidence type="ECO:0000256" key="3">
    <source>
        <dbReference type="ARBA" id="ARBA00022737"/>
    </source>
</evidence>
<feature type="domain" description="C2H2-type" evidence="10">
    <location>
        <begin position="83"/>
        <end position="110"/>
    </location>
</feature>
<protein>
    <recommendedName>
        <fullName evidence="10">C2H2-type domain-containing protein</fullName>
    </recommendedName>
</protein>
<keyword evidence="12" id="KW-1185">Reference proteome</keyword>
<sequence length="129" mass="14836">KEEPEPLNIKEELEDEDLDPEEPEPPHVKEEEEDLCVSQDEEQLEPKQESRTFPVSPFCGKVYKSRSKLKAHLRVHTGERPRYPCDTCQKRFSNSGDLSRHVSTHTGERPFSCATCGKRFTQNGSLTHI</sequence>
<dbReference type="InterPro" id="IPR036236">
    <property type="entry name" value="Znf_C2H2_sf"/>
</dbReference>
<evidence type="ECO:0000256" key="6">
    <source>
        <dbReference type="ARBA" id="ARBA00023125"/>
    </source>
</evidence>
<evidence type="ECO:0000256" key="5">
    <source>
        <dbReference type="ARBA" id="ARBA00022833"/>
    </source>
</evidence>
<dbReference type="Ensembl" id="ENSKMAT00000010407.1">
    <property type="protein sequence ID" value="ENSKMAP00000010245.1"/>
    <property type="gene ID" value="ENSKMAG00000007672.1"/>
</dbReference>
<organism evidence="11 12">
    <name type="scientific">Kryptolebias marmoratus</name>
    <name type="common">Mangrove killifish</name>
    <name type="synonym">Rivulus marmoratus</name>
    <dbReference type="NCBI Taxonomy" id="37003"/>
    <lineage>
        <taxon>Eukaryota</taxon>
        <taxon>Metazoa</taxon>
        <taxon>Chordata</taxon>
        <taxon>Craniata</taxon>
        <taxon>Vertebrata</taxon>
        <taxon>Euteleostomi</taxon>
        <taxon>Actinopterygii</taxon>
        <taxon>Neopterygii</taxon>
        <taxon>Teleostei</taxon>
        <taxon>Neoteleostei</taxon>
        <taxon>Acanthomorphata</taxon>
        <taxon>Ovalentaria</taxon>
        <taxon>Atherinomorphae</taxon>
        <taxon>Cyprinodontiformes</taxon>
        <taxon>Rivulidae</taxon>
        <taxon>Kryptolebias</taxon>
    </lineage>
</organism>
<dbReference type="PROSITE" id="PS50157">
    <property type="entry name" value="ZINC_FINGER_C2H2_2"/>
    <property type="match status" value="2"/>
</dbReference>
<accession>A0A3Q3A368</accession>
<dbReference type="AlphaFoldDB" id="A0A3Q3A368"/>
<feature type="compositionally biased region" description="Acidic residues" evidence="9">
    <location>
        <begin position="31"/>
        <end position="43"/>
    </location>
</feature>
<feature type="compositionally biased region" description="Acidic residues" evidence="9">
    <location>
        <begin position="12"/>
        <end position="23"/>
    </location>
</feature>
<dbReference type="FunFam" id="3.30.160.60:FF:000624">
    <property type="entry name" value="zinc finger protein 697"/>
    <property type="match status" value="1"/>
</dbReference>
<dbReference type="GO" id="GO:0008270">
    <property type="term" value="F:zinc ion binding"/>
    <property type="evidence" value="ECO:0007669"/>
    <property type="project" value="UniProtKB-KW"/>
</dbReference>
<dbReference type="GO" id="GO:0000122">
    <property type="term" value="P:negative regulation of transcription by RNA polymerase II"/>
    <property type="evidence" value="ECO:0007669"/>
    <property type="project" value="UniProtKB-ARBA"/>
</dbReference>
<evidence type="ECO:0000256" key="2">
    <source>
        <dbReference type="ARBA" id="ARBA00022723"/>
    </source>
</evidence>
<evidence type="ECO:0000256" key="1">
    <source>
        <dbReference type="ARBA" id="ARBA00004123"/>
    </source>
</evidence>
<dbReference type="GO" id="GO:0005634">
    <property type="term" value="C:nucleus"/>
    <property type="evidence" value="ECO:0007669"/>
    <property type="project" value="UniProtKB-SubCell"/>
</dbReference>
<dbReference type="SMART" id="SM00355">
    <property type="entry name" value="ZnF_C2H2"/>
    <property type="match status" value="2"/>
</dbReference>
<dbReference type="PROSITE" id="PS00028">
    <property type="entry name" value="ZINC_FINGER_C2H2_1"/>
    <property type="match status" value="1"/>
</dbReference>
<dbReference type="SUPFAM" id="SSF57667">
    <property type="entry name" value="beta-beta-alpha zinc fingers"/>
    <property type="match status" value="1"/>
</dbReference>
<feature type="domain" description="C2H2-type" evidence="10">
    <location>
        <begin position="53"/>
        <end position="81"/>
    </location>
</feature>
<keyword evidence="7" id="KW-0539">Nucleus</keyword>
<dbReference type="InterPro" id="IPR013087">
    <property type="entry name" value="Znf_C2H2_type"/>
</dbReference>
<evidence type="ECO:0000313" key="11">
    <source>
        <dbReference type="Ensembl" id="ENSKMAP00000010245.1"/>
    </source>
</evidence>
<keyword evidence="6" id="KW-0238">DNA-binding</keyword>
<dbReference type="Pfam" id="PF00096">
    <property type="entry name" value="zf-C2H2"/>
    <property type="match status" value="3"/>
</dbReference>
<dbReference type="FunFam" id="3.30.160.60:FF:001465">
    <property type="entry name" value="Zinc finger protein 560"/>
    <property type="match status" value="1"/>
</dbReference>
<dbReference type="PANTHER" id="PTHR23235">
    <property type="entry name" value="KRUEPPEL-LIKE TRANSCRIPTION FACTOR"/>
    <property type="match status" value="1"/>
</dbReference>
<dbReference type="PANTHER" id="PTHR23235:SF120">
    <property type="entry name" value="KRUPPEL-LIKE FACTOR 15"/>
    <property type="match status" value="1"/>
</dbReference>
<reference evidence="11" key="1">
    <citation type="submission" date="2025-08" db="UniProtKB">
        <authorList>
            <consortium name="Ensembl"/>
        </authorList>
    </citation>
    <scope>IDENTIFICATION</scope>
</reference>
<comment type="subcellular location">
    <subcellularLocation>
        <location evidence="1">Nucleus</location>
    </subcellularLocation>
</comment>
<evidence type="ECO:0000313" key="12">
    <source>
        <dbReference type="Proteomes" id="UP000264800"/>
    </source>
</evidence>
<feature type="region of interest" description="Disordered" evidence="9">
    <location>
        <begin position="1"/>
        <end position="53"/>
    </location>
</feature>
<keyword evidence="3" id="KW-0677">Repeat</keyword>
<evidence type="ECO:0000256" key="7">
    <source>
        <dbReference type="ARBA" id="ARBA00023242"/>
    </source>
</evidence>
<evidence type="ECO:0000256" key="8">
    <source>
        <dbReference type="PROSITE-ProRule" id="PRU00042"/>
    </source>
</evidence>
<evidence type="ECO:0000256" key="9">
    <source>
        <dbReference type="SAM" id="MobiDB-lite"/>
    </source>
</evidence>
<dbReference type="FunFam" id="3.30.160.60:FF:000744">
    <property type="entry name" value="zinc finger E-box-binding homeobox 1"/>
    <property type="match status" value="1"/>
</dbReference>
<keyword evidence="5" id="KW-0862">Zinc</keyword>
<dbReference type="Gene3D" id="3.30.160.60">
    <property type="entry name" value="Classic Zinc Finger"/>
    <property type="match status" value="3"/>
</dbReference>
<dbReference type="OMA" id="CKTCERR"/>
<dbReference type="Proteomes" id="UP000264800">
    <property type="component" value="Unplaced"/>
</dbReference>
<keyword evidence="4 8" id="KW-0863">Zinc-finger</keyword>
<evidence type="ECO:0000259" key="10">
    <source>
        <dbReference type="PROSITE" id="PS50157"/>
    </source>
</evidence>
<name>A0A3Q3A368_KRYMA</name>
<evidence type="ECO:0000256" key="4">
    <source>
        <dbReference type="ARBA" id="ARBA00022771"/>
    </source>
</evidence>
<dbReference type="GO" id="GO:0000978">
    <property type="term" value="F:RNA polymerase II cis-regulatory region sequence-specific DNA binding"/>
    <property type="evidence" value="ECO:0007669"/>
    <property type="project" value="TreeGrafter"/>
</dbReference>
<proteinExistence type="predicted"/>
<dbReference type="GeneTree" id="ENSGT01150000286958"/>
<keyword evidence="2" id="KW-0479">Metal-binding</keyword>
<reference evidence="11" key="2">
    <citation type="submission" date="2025-09" db="UniProtKB">
        <authorList>
            <consortium name="Ensembl"/>
        </authorList>
    </citation>
    <scope>IDENTIFICATION</scope>
</reference>